<feature type="region of interest" description="Disordered" evidence="1">
    <location>
        <begin position="78"/>
        <end position="131"/>
    </location>
</feature>
<feature type="chain" id="PRO_5020735429" evidence="2">
    <location>
        <begin position="17"/>
        <end position="177"/>
    </location>
</feature>
<proteinExistence type="predicted"/>
<feature type="signal peptide" evidence="2">
    <location>
        <begin position="1"/>
        <end position="16"/>
    </location>
</feature>
<sequence length="177" mass="17937">MQLMLIQRGLVQLGRATLLTTAATTRTQTTVNPQSGSTPATRHHRATTRPTPLTEPIPPIGLAPAVITAPNPLWARTQSTGRRAARTPFSRHTRPGNTTGAARPPGTAGDASVARAEAPGDGSVGAGRGRHAQAREVSLGWDGAGAVGAALDVGRGAGAEVGRRGATGAPAVRRGEA</sequence>
<organism evidence="3 4">
    <name type="scientific">Pyricularia oryzae</name>
    <name type="common">Rice blast fungus</name>
    <name type="synonym">Magnaporthe oryzae</name>
    <dbReference type="NCBI Taxonomy" id="318829"/>
    <lineage>
        <taxon>Eukaryota</taxon>
        <taxon>Fungi</taxon>
        <taxon>Dikarya</taxon>
        <taxon>Ascomycota</taxon>
        <taxon>Pezizomycotina</taxon>
        <taxon>Sordariomycetes</taxon>
        <taxon>Sordariomycetidae</taxon>
        <taxon>Magnaporthales</taxon>
        <taxon>Pyriculariaceae</taxon>
        <taxon>Pyricularia</taxon>
    </lineage>
</organism>
<evidence type="ECO:0000256" key="2">
    <source>
        <dbReference type="SAM" id="SignalP"/>
    </source>
</evidence>
<gene>
    <name evidence="3" type="ORF">PoMZ_05430</name>
</gene>
<protein>
    <submittedName>
        <fullName evidence="3">Uncharacterized protein</fullName>
    </submittedName>
</protein>
<dbReference type="AlphaFoldDB" id="A0A4P7NNN0"/>
<evidence type="ECO:0000256" key="1">
    <source>
        <dbReference type="SAM" id="MobiDB-lite"/>
    </source>
</evidence>
<accession>A0A4P7NNN0</accession>
<feature type="compositionally biased region" description="Basic residues" evidence="1">
    <location>
        <begin position="83"/>
        <end position="94"/>
    </location>
</feature>
<evidence type="ECO:0000313" key="3">
    <source>
        <dbReference type="EMBL" id="QBZ63742.1"/>
    </source>
</evidence>
<dbReference type="EMBL" id="CP034209">
    <property type="protein sequence ID" value="QBZ63742.1"/>
    <property type="molecule type" value="Genomic_DNA"/>
</dbReference>
<keyword evidence="2" id="KW-0732">Signal</keyword>
<feature type="region of interest" description="Disordered" evidence="1">
    <location>
        <begin position="26"/>
        <end position="64"/>
    </location>
</feature>
<dbReference type="Proteomes" id="UP000294847">
    <property type="component" value="Chromosome 6"/>
</dbReference>
<feature type="compositionally biased region" description="Low complexity" evidence="1">
    <location>
        <begin position="154"/>
        <end position="169"/>
    </location>
</feature>
<feature type="region of interest" description="Disordered" evidence="1">
    <location>
        <begin position="154"/>
        <end position="177"/>
    </location>
</feature>
<reference evidence="3 4" key="1">
    <citation type="journal article" date="2019" name="Mol. Biol. Evol.">
        <title>Blast fungal genomes show frequent chromosomal changes, gene gains and losses, and effector gene turnover.</title>
        <authorList>
            <person name="Gomez Luciano L.B."/>
            <person name="Jason Tsai I."/>
            <person name="Chuma I."/>
            <person name="Tosa Y."/>
            <person name="Chen Y.H."/>
            <person name="Li J.Y."/>
            <person name="Li M.Y."/>
            <person name="Jade Lu M.Y."/>
            <person name="Nakayashiki H."/>
            <person name="Li W.H."/>
        </authorList>
    </citation>
    <scope>NUCLEOTIDE SEQUENCE [LARGE SCALE GENOMIC DNA]</scope>
    <source>
        <strain evidence="3">MZ5-1-6</strain>
    </source>
</reference>
<evidence type="ECO:0000313" key="4">
    <source>
        <dbReference type="Proteomes" id="UP000294847"/>
    </source>
</evidence>
<name>A0A4P7NNN0_PYROR</name>